<dbReference type="Pfam" id="PF07332">
    <property type="entry name" value="Phage_holin_3_6"/>
    <property type="match status" value="1"/>
</dbReference>
<evidence type="ECO:0000256" key="1">
    <source>
        <dbReference type="SAM" id="Phobius"/>
    </source>
</evidence>
<dbReference type="EMBL" id="CYHA01000002">
    <property type="protein sequence ID" value="CUA82195.1"/>
    <property type="molecule type" value="Genomic_DNA"/>
</dbReference>
<proteinExistence type="predicted"/>
<keyword evidence="1" id="KW-0812">Transmembrane</keyword>
<gene>
    <name evidence="2" type="ORF">Ga0061063_1060</name>
</gene>
<dbReference type="AlphaFoldDB" id="A0A0K6GTW1"/>
<evidence type="ECO:0008006" key="4">
    <source>
        <dbReference type="Google" id="ProtNLM"/>
    </source>
</evidence>
<accession>A0A0K6GTW1</accession>
<evidence type="ECO:0000313" key="2">
    <source>
        <dbReference type="EMBL" id="CUA82195.1"/>
    </source>
</evidence>
<feature type="transmembrane region" description="Helical" evidence="1">
    <location>
        <begin position="63"/>
        <end position="82"/>
    </location>
</feature>
<name>A0A0K6GTW1_9NEIS</name>
<protein>
    <recommendedName>
        <fullName evidence="4">Holin-X, holin superfamily III</fullName>
    </recommendedName>
</protein>
<keyword evidence="1" id="KW-0472">Membrane</keyword>
<feature type="transmembrane region" description="Helical" evidence="1">
    <location>
        <begin position="31"/>
        <end position="57"/>
    </location>
</feature>
<dbReference type="STRING" id="375574.GCA_001418035_00853"/>
<reference evidence="3" key="1">
    <citation type="submission" date="2015-08" db="EMBL/GenBank/DDBJ databases">
        <authorList>
            <person name="Varghese N."/>
        </authorList>
    </citation>
    <scope>NUCLEOTIDE SEQUENCE [LARGE SCALE GENOMIC DNA]</scope>
    <source>
        <strain evidence="3">DSM 17901</strain>
    </source>
</reference>
<dbReference type="Proteomes" id="UP000243535">
    <property type="component" value="Unassembled WGS sequence"/>
</dbReference>
<keyword evidence="1" id="KW-1133">Transmembrane helix</keyword>
<evidence type="ECO:0000313" key="3">
    <source>
        <dbReference type="Proteomes" id="UP000243535"/>
    </source>
</evidence>
<sequence>MMETLHEVVHERALLFSLEAKRAGLALAQMVVMGVAAALLVITAWFGLVSAIVVGLVQLGMPWFLAILLGVAANGVGAWVLLKRARTLVSYLTFPSTLRHLHRGRANADAPLSDEGSR</sequence>
<organism evidence="2 3">
    <name type="scientific">Gulbenkiania indica</name>
    <dbReference type="NCBI Taxonomy" id="375574"/>
    <lineage>
        <taxon>Bacteria</taxon>
        <taxon>Pseudomonadati</taxon>
        <taxon>Pseudomonadota</taxon>
        <taxon>Betaproteobacteria</taxon>
        <taxon>Neisseriales</taxon>
        <taxon>Chromobacteriaceae</taxon>
        <taxon>Gulbenkiania</taxon>
    </lineage>
</organism>
<keyword evidence="3" id="KW-1185">Reference proteome</keyword>
<dbReference type="InterPro" id="IPR009937">
    <property type="entry name" value="Phage_holin_3_6"/>
</dbReference>